<keyword evidence="2" id="KW-1185">Reference proteome</keyword>
<sequence>MGTSPATILEIGIPRQRTAEMKKPAERGSGSASADVAAVALNETLLASWSDLNGPNLPDEAAIEGGWLESFVSGAVEVYESL</sequence>
<accession>A0ABV7C0P4</accession>
<gene>
    <name evidence="1" type="ORF">ACFOD3_25795</name>
</gene>
<protein>
    <submittedName>
        <fullName evidence="1">Uncharacterized protein</fullName>
    </submittedName>
</protein>
<organism evidence="1 2">
    <name type="scientific">Falsiroseomonas tokyonensis</name>
    <dbReference type="NCBI Taxonomy" id="430521"/>
    <lineage>
        <taxon>Bacteria</taxon>
        <taxon>Pseudomonadati</taxon>
        <taxon>Pseudomonadota</taxon>
        <taxon>Alphaproteobacteria</taxon>
        <taxon>Acetobacterales</taxon>
        <taxon>Roseomonadaceae</taxon>
        <taxon>Falsiroseomonas</taxon>
    </lineage>
</organism>
<comment type="caution">
    <text evidence="1">The sequence shown here is derived from an EMBL/GenBank/DDBJ whole genome shotgun (WGS) entry which is preliminary data.</text>
</comment>
<dbReference type="EMBL" id="JBHRSB010000011">
    <property type="protein sequence ID" value="MFC3003335.1"/>
    <property type="molecule type" value="Genomic_DNA"/>
</dbReference>
<name>A0ABV7C0P4_9PROT</name>
<dbReference type="Proteomes" id="UP001595420">
    <property type="component" value="Unassembled WGS sequence"/>
</dbReference>
<evidence type="ECO:0000313" key="1">
    <source>
        <dbReference type="EMBL" id="MFC3003335.1"/>
    </source>
</evidence>
<reference evidence="2" key="1">
    <citation type="journal article" date="2019" name="Int. J. Syst. Evol. Microbiol.">
        <title>The Global Catalogue of Microorganisms (GCM) 10K type strain sequencing project: providing services to taxonomists for standard genome sequencing and annotation.</title>
        <authorList>
            <consortium name="The Broad Institute Genomics Platform"/>
            <consortium name="The Broad Institute Genome Sequencing Center for Infectious Disease"/>
            <person name="Wu L."/>
            <person name="Ma J."/>
        </authorList>
    </citation>
    <scope>NUCLEOTIDE SEQUENCE [LARGE SCALE GENOMIC DNA]</scope>
    <source>
        <strain evidence="2">CGMCC 1.16855</strain>
    </source>
</reference>
<proteinExistence type="predicted"/>
<evidence type="ECO:0000313" key="2">
    <source>
        <dbReference type="Proteomes" id="UP001595420"/>
    </source>
</evidence>